<evidence type="ECO:0000256" key="15">
    <source>
        <dbReference type="PIRSR" id="PIRSR001461-2"/>
    </source>
</evidence>
<dbReference type="EC" id="5.1.3.1" evidence="8 13"/>
<dbReference type="FunFam" id="3.20.20.70:FF:000171">
    <property type="entry name" value="Ribulose-phosphate 3-epimerase"/>
    <property type="match status" value="1"/>
</dbReference>
<evidence type="ECO:0000256" key="13">
    <source>
        <dbReference type="PIRNR" id="PIRNR001461"/>
    </source>
</evidence>
<comment type="caution">
    <text evidence="17">The sequence shown here is derived from an EMBL/GenBank/DDBJ whole genome shotgun (WGS) entry which is preliminary data.</text>
</comment>
<dbReference type="GO" id="GO:0006098">
    <property type="term" value="P:pentose-phosphate shunt"/>
    <property type="evidence" value="ECO:0007669"/>
    <property type="project" value="InterPro"/>
</dbReference>
<dbReference type="EMBL" id="JADGJH010000577">
    <property type="protein sequence ID" value="KAJ3126071.1"/>
    <property type="molecule type" value="Genomic_DNA"/>
</dbReference>
<evidence type="ECO:0000256" key="11">
    <source>
        <dbReference type="ARBA" id="ARBA00023235"/>
    </source>
</evidence>
<feature type="binding site" evidence="15">
    <location>
        <position position="37"/>
    </location>
    <ligand>
        <name>a divalent metal cation</name>
        <dbReference type="ChEBI" id="CHEBI:60240"/>
    </ligand>
</feature>
<keyword evidence="12 15" id="KW-0170">Cobalt</keyword>
<evidence type="ECO:0000256" key="1">
    <source>
        <dbReference type="ARBA" id="ARBA00001782"/>
    </source>
</evidence>
<protein>
    <recommendedName>
        <fullName evidence="9 13">Ribulose-phosphate 3-epimerase</fullName>
        <ecNumber evidence="8 13">5.1.3.1</ecNumber>
    </recommendedName>
</protein>
<dbReference type="Pfam" id="PF00834">
    <property type="entry name" value="Ribul_P_3_epim"/>
    <property type="match status" value="1"/>
</dbReference>
<comment type="pathway">
    <text evidence="6">Carbohydrate degradation; pentose phosphate pathway; D-xylulose 5-phosphate from D-ribulose 5-phosphate (non-oxidative stage): step 1/1.</text>
</comment>
<name>A0AAD5T468_9FUNG</name>
<dbReference type="PROSITE" id="PS01086">
    <property type="entry name" value="RIBUL_P_3_EPIMER_2"/>
    <property type="match status" value="1"/>
</dbReference>
<evidence type="ECO:0000256" key="14">
    <source>
        <dbReference type="PIRSR" id="PIRSR001461-1"/>
    </source>
</evidence>
<keyword evidence="15" id="KW-0862">Zinc</keyword>
<dbReference type="AlphaFoldDB" id="A0AAD5T468"/>
<dbReference type="CDD" id="cd00429">
    <property type="entry name" value="RPE"/>
    <property type="match status" value="1"/>
</dbReference>
<keyword evidence="13" id="KW-0119">Carbohydrate metabolism</keyword>
<dbReference type="GO" id="GO:0004750">
    <property type="term" value="F:D-ribulose-phosphate 3-epimerase activity"/>
    <property type="evidence" value="ECO:0007669"/>
    <property type="project" value="UniProtKB-EC"/>
</dbReference>
<evidence type="ECO:0000256" key="2">
    <source>
        <dbReference type="ARBA" id="ARBA00001936"/>
    </source>
</evidence>
<evidence type="ECO:0000256" key="12">
    <source>
        <dbReference type="ARBA" id="ARBA00023285"/>
    </source>
</evidence>
<evidence type="ECO:0000256" key="6">
    <source>
        <dbReference type="ARBA" id="ARBA00005016"/>
    </source>
</evidence>
<reference evidence="17" key="1">
    <citation type="submission" date="2020-05" db="EMBL/GenBank/DDBJ databases">
        <title>Phylogenomic resolution of chytrid fungi.</title>
        <authorList>
            <person name="Stajich J.E."/>
            <person name="Amses K."/>
            <person name="Simmons R."/>
            <person name="Seto K."/>
            <person name="Myers J."/>
            <person name="Bonds A."/>
            <person name="Quandt C.A."/>
            <person name="Barry K."/>
            <person name="Liu P."/>
            <person name="Grigoriev I."/>
            <person name="Longcore J.E."/>
            <person name="James T.Y."/>
        </authorList>
    </citation>
    <scope>NUCLEOTIDE SEQUENCE</scope>
    <source>
        <strain evidence="17">JEL0513</strain>
    </source>
</reference>
<feature type="binding site" evidence="16">
    <location>
        <begin position="196"/>
        <end position="197"/>
    </location>
    <ligand>
        <name>substrate</name>
    </ligand>
</feature>
<gene>
    <name evidence="17" type="ORF">HK100_010448</name>
</gene>
<evidence type="ECO:0000313" key="18">
    <source>
        <dbReference type="Proteomes" id="UP001211907"/>
    </source>
</evidence>
<dbReference type="InterPro" id="IPR011060">
    <property type="entry name" value="RibuloseP-bd_barrel"/>
</dbReference>
<evidence type="ECO:0000256" key="5">
    <source>
        <dbReference type="ARBA" id="ARBA00001954"/>
    </source>
</evidence>
<dbReference type="NCBIfam" id="NF004076">
    <property type="entry name" value="PRK05581.1-4"/>
    <property type="match status" value="1"/>
</dbReference>
<accession>A0AAD5T468</accession>
<evidence type="ECO:0000256" key="10">
    <source>
        <dbReference type="ARBA" id="ARBA00022723"/>
    </source>
</evidence>
<feature type="binding site" evidence="15">
    <location>
        <position position="69"/>
    </location>
    <ligand>
        <name>a divalent metal cation</name>
        <dbReference type="ChEBI" id="CHEBI:60240"/>
    </ligand>
</feature>
<evidence type="ECO:0000256" key="3">
    <source>
        <dbReference type="ARBA" id="ARBA00001941"/>
    </source>
</evidence>
<dbReference type="PANTHER" id="PTHR11749">
    <property type="entry name" value="RIBULOSE-5-PHOSPHATE-3-EPIMERASE"/>
    <property type="match status" value="1"/>
</dbReference>
<evidence type="ECO:0000256" key="7">
    <source>
        <dbReference type="ARBA" id="ARBA00009541"/>
    </source>
</evidence>
<dbReference type="GO" id="GO:0005975">
    <property type="term" value="P:carbohydrate metabolic process"/>
    <property type="evidence" value="ECO:0007669"/>
    <property type="project" value="InterPro"/>
</dbReference>
<feature type="binding site" evidence="16">
    <location>
        <position position="69"/>
    </location>
    <ligand>
        <name>substrate</name>
    </ligand>
</feature>
<evidence type="ECO:0000256" key="9">
    <source>
        <dbReference type="ARBA" id="ARBA00013920"/>
    </source>
</evidence>
<organism evidence="17 18">
    <name type="scientific">Physocladia obscura</name>
    <dbReference type="NCBI Taxonomy" id="109957"/>
    <lineage>
        <taxon>Eukaryota</taxon>
        <taxon>Fungi</taxon>
        <taxon>Fungi incertae sedis</taxon>
        <taxon>Chytridiomycota</taxon>
        <taxon>Chytridiomycota incertae sedis</taxon>
        <taxon>Chytridiomycetes</taxon>
        <taxon>Chytridiales</taxon>
        <taxon>Chytriomycetaceae</taxon>
        <taxon>Physocladia</taxon>
    </lineage>
</organism>
<feature type="active site" description="Proton donor" evidence="14">
    <location>
        <position position="174"/>
    </location>
</feature>
<comment type="cofactor">
    <cofactor evidence="3">
        <name>Co(2+)</name>
        <dbReference type="ChEBI" id="CHEBI:48828"/>
    </cofactor>
</comment>
<dbReference type="NCBIfam" id="TIGR01163">
    <property type="entry name" value="rpe"/>
    <property type="match status" value="1"/>
</dbReference>
<dbReference type="SUPFAM" id="SSF51366">
    <property type="entry name" value="Ribulose-phoshate binding barrel"/>
    <property type="match status" value="1"/>
</dbReference>
<dbReference type="Gene3D" id="3.20.20.70">
    <property type="entry name" value="Aldolase class I"/>
    <property type="match status" value="1"/>
</dbReference>
<dbReference type="PROSITE" id="PS01085">
    <property type="entry name" value="RIBUL_P_3_EPIMER_1"/>
    <property type="match status" value="1"/>
</dbReference>
<dbReference type="PIRSF" id="PIRSF001461">
    <property type="entry name" value="RPE"/>
    <property type="match status" value="1"/>
</dbReference>
<dbReference type="Proteomes" id="UP001211907">
    <property type="component" value="Unassembled WGS sequence"/>
</dbReference>
<dbReference type="HAMAP" id="MF_02227">
    <property type="entry name" value="RPE"/>
    <property type="match status" value="1"/>
</dbReference>
<comment type="cofactor">
    <cofactor evidence="4">
        <name>Zn(2+)</name>
        <dbReference type="ChEBI" id="CHEBI:29105"/>
    </cofactor>
</comment>
<feature type="binding site" evidence="15">
    <location>
        <position position="35"/>
    </location>
    <ligand>
        <name>a divalent metal cation</name>
        <dbReference type="ChEBI" id="CHEBI:60240"/>
    </ligand>
</feature>
<comment type="cofactor">
    <cofactor evidence="15">
        <name>a divalent metal cation</name>
        <dbReference type="ChEBI" id="CHEBI:60240"/>
    </cofactor>
    <text evidence="15">Binds 1 divalent metal cation per subunit.</text>
</comment>
<sequence>MTVKAVIAPSILAADFGDLAADAKNVIDLGADTLHVDIMDGHFVPNMSIGAPVVKSLRKHLPNAFLDCHLMVSDPEKWVQDFANAGANNYTFHVEAHADPSALIDKIHAAGMKAGVAVKPGTPVEEVIPFAEKADLILIMTVEPGFGGQSFMPSVMPKVEALRKQFPNLDIQVDGGLGLNTIETAASAGANVIVAGTSVFAATDRKAVIEGLRTVVNAKY</sequence>
<comment type="cofactor">
    <cofactor evidence="5">
        <name>Fe(2+)</name>
        <dbReference type="ChEBI" id="CHEBI:29033"/>
    </cofactor>
</comment>
<feature type="binding site" evidence="16">
    <location>
        <begin position="145"/>
        <end position="148"/>
    </location>
    <ligand>
        <name>substrate</name>
    </ligand>
</feature>
<evidence type="ECO:0000256" key="16">
    <source>
        <dbReference type="PIRSR" id="PIRSR001461-3"/>
    </source>
</evidence>
<keyword evidence="11 13" id="KW-0413">Isomerase</keyword>
<keyword evidence="18" id="KW-1185">Reference proteome</keyword>
<feature type="binding site" evidence="15">
    <location>
        <position position="174"/>
    </location>
    <ligand>
        <name>a divalent metal cation</name>
        <dbReference type="ChEBI" id="CHEBI:60240"/>
    </ligand>
</feature>
<feature type="binding site" evidence="16">
    <location>
        <position position="10"/>
    </location>
    <ligand>
        <name>substrate</name>
    </ligand>
</feature>
<comment type="cofactor">
    <cofactor evidence="2">
        <name>Mn(2+)</name>
        <dbReference type="ChEBI" id="CHEBI:29035"/>
    </cofactor>
</comment>
<evidence type="ECO:0000256" key="4">
    <source>
        <dbReference type="ARBA" id="ARBA00001947"/>
    </source>
</evidence>
<comment type="similarity">
    <text evidence="7 13">Belongs to the ribulose-phosphate 3-epimerase family.</text>
</comment>
<feature type="active site" description="Proton acceptor" evidence="14">
    <location>
        <position position="37"/>
    </location>
</feature>
<dbReference type="InterPro" id="IPR026019">
    <property type="entry name" value="Ribul_P_3_epim"/>
</dbReference>
<dbReference type="InterPro" id="IPR000056">
    <property type="entry name" value="Ribul_P_3_epim-like"/>
</dbReference>
<proteinExistence type="inferred from homology"/>
<feature type="binding site" evidence="16">
    <location>
        <position position="176"/>
    </location>
    <ligand>
        <name>substrate</name>
    </ligand>
</feature>
<keyword evidence="10 15" id="KW-0479">Metal-binding</keyword>
<dbReference type="GO" id="GO:0046872">
    <property type="term" value="F:metal ion binding"/>
    <property type="evidence" value="ECO:0007669"/>
    <property type="project" value="UniProtKB-KW"/>
</dbReference>
<evidence type="ECO:0000313" key="17">
    <source>
        <dbReference type="EMBL" id="KAJ3126071.1"/>
    </source>
</evidence>
<dbReference type="InterPro" id="IPR013785">
    <property type="entry name" value="Aldolase_TIM"/>
</dbReference>
<comment type="catalytic activity">
    <reaction evidence="1 13">
        <text>D-ribulose 5-phosphate = D-xylulose 5-phosphate</text>
        <dbReference type="Rhea" id="RHEA:13677"/>
        <dbReference type="ChEBI" id="CHEBI:57737"/>
        <dbReference type="ChEBI" id="CHEBI:58121"/>
        <dbReference type="EC" id="5.1.3.1"/>
    </reaction>
</comment>
<evidence type="ECO:0000256" key="8">
    <source>
        <dbReference type="ARBA" id="ARBA00013188"/>
    </source>
</evidence>
<keyword evidence="15" id="KW-0464">Manganese</keyword>